<dbReference type="InterPro" id="IPR011010">
    <property type="entry name" value="DNA_brk_join_enz"/>
</dbReference>
<dbReference type="PANTHER" id="PTHR30629">
    <property type="entry name" value="PROPHAGE INTEGRASE"/>
    <property type="match status" value="1"/>
</dbReference>
<proteinExistence type="inferred from homology"/>
<comment type="similarity">
    <text evidence="1">Belongs to the 'phage' integrase family.</text>
</comment>
<dbReference type="InterPro" id="IPR010998">
    <property type="entry name" value="Integrase_recombinase_N"/>
</dbReference>
<keyword evidence="3 4" id="KW-0238">DNA-binding</keyword>
<dbReference type="Pfam" id="PF22022">
    <property type="entry name" value="Phage_int_M"/>
    <property type="match status" value="1"/>
</dbReference>
<dbReference type="InterPro" id="IPR053876">
    <property type="entry name" value="Phage_int_M"/>
</dbReference>
<reference evidence="6 7" key="1">
    <citation type="submission" date="2019-05" db="EMBL/GenBank/DDBJ databases">
        <authorList>
            <consortium name="Pathogen Informatics"/>
        </authorList>
    </citation>
    <scope>NUCLEOTIDE SEQUENCE [LARGE SCALE GENOMIC DNA]</scope>
    <source>
        <strain evidence="6 7">NCTC13032</strain>
    </source>
</reference>
<sequence length="254" mass="28594">MKLNARHVDTAKPKDKPYKLADGGGLYLLVNPNGARYWRLKYRVSGKEKLLALGVYPDVTLADARAKRDEAKRGIAGGIDPNKAKREEKASREAQVNNTFLDIATEWHSSKLKKWSPGYASDIMEAFKKDVFPYIGKKPIAEIKPLELLNVLRRMESRGATEKAKKVRQRCGEVFRYAIVTGRAEYNPAPDLTSAMQGHESNHYPFLNAPELPAFFESLSHYSGSELVVLAARLLIIYRPQNGRIARGILARNR</sequence>
<dbReference type="Pfam" id="PF13356">
    <property type="entry name" value="Arm-DNA-bind_3"/>
    <property type="match status" value="1"/>
</dbReference>
<evidence type="ECO:0000256" key="3">
    <source>
        <dbReference type="ARBA" id="ARBA00023125"/>
    </source>
</evidence>
<dbReference type="InterPro" id="IPR038488">
    <property type="entry name" value="Integrase_DNA-bd_sf"/>
</dbReference>
<evidence type="ECO:0000256" key="4">
    <source>
        <dbReference type="PROSITE-ProRule" id="PRU01248"/>
    </source>
</evidence>
<dbReference type="InterPro" id="IPR044068">
    <property type="entry name" value="CB"/>
</dbReference>
<dbReference type="GO" id="GO:0015074">
    <property type="term" value="P:DNA integration"/>
    <property type="evidence" value="ECO:0007669"/>
    <property type="project" value="UniProtKB-KW"/>
</dbReference>
<dbReference type="InterPro" id="IPR050808">
    <property type="entry name" value="Phage_Integrase"/>
</dbReference>
<dbReference type="GO" id="GO:0003677">
    <property type="term" value="F:DNA binding"/>
    <property type="evidence" value="ECO:0007669"/>
    <property type="project" value="UniProtKB-UniRule"/>
</dbReference>
<accession>A0A4V6JHI5</accession>
<evidence type="ECO:0000256" key="1">
    <source>
        <dbReference type="ARBA" id="ARBA00008857"/>
    </source>
</evidence>
<name>A0A4V6JHI5_9ENTR</name>
<feature type="domain" description="Core-binding (CB)" evidence="5">
    <location>
        <begin position="98"/>
        <end position="179"/>
    </location>
</feature>
<dbReference type="Gene3D" id="1.10.150.130">
    <property type="match status" value="1"/>
</dbReference>
<dbReference type="Proteomes" id="UP000310719">
    <property type="component" value="Chromosome"/>
</dbReference>
<evidence type="ECO:0000259" key="5">
    <source>
        <dbReference type="PROSITE" id="PS51900"/>
    </source>
</evidence>
<keyword evidence="2" id="KW-0229">DNA integration</keyword>
<evidence type="ECO:0000313" key="6">
    <source>
        <dbReference type="EMBL" id="VTP64293.1"/>
    </source>
</evidence>
<dbReference type="InterPro" id="IPR025166">
    <property type="entry name" value="Integrase_DNA_bind_dom"/>
</dbReference>
<gene>
    <name evidence="6" type="primary">intS_1</name>
    <name evidence="6" type="ORF">NCTC13032_01367</name>
</gene>
<protein>
    <submittedName>
        <fullName evidence="6">Prophage CPS-53 integrase</fullName>
    </submittedName>
</protein>
<dbReference type="AlphaFoldDB" id="A0A4V6JHI5"/>
<dbReference type="EMBL" id="LR590464">
    <property type="protein sequence ID" value="VTP64293.1"/>
    <property type="molecule type" value="Genomic_DNA"/>
</dbReference>
<dbReference type="SUPFAM" id="SSF56349">
    <property type="entry name" value="DNA breaking-rejoining enzymes"/>
    <property type="match status" value="1"/>
</dbReference>
<evidence type="ECO:0000313" key="7">
    <source>
        <dbReference type="Proteomes" id="UP000310719"/>
    </source>
</evidence>
<organism evidence="6 7">
    <name type="scientific">Leclercia adecarboxylata</name>
    <dbReference type="NCBI Taxonomy" id="83655"/>
    <lineage>
        <taxon>Bacteria</taxon>
        <taxon>Pseudomonadati</taxon>
        <taxon>Pseudomonadota</taxon>
        <taxon>Gammaproteobacteria</taxon>
        <taxon>Enterobacterales</taxon>
        <taxon>Enterobacteriaceae</taxon>
        <taxon>Leclercia</taxon>
    </lineage>
</organism>
<dbReference type="PROSITE" id="PS51900">
    <property type="entry name" value="CB"/>
    <property type="match status" value="1"/>
</dbReference>
<evidence type="ECO:0000256" key="2">
    <source>
        <dbReference type="ARBA" id="ARBA00022908"/>
    </source>
</evidence>
<dbReference type="PANTHER" id="PTHR30629:SF2">
    <property type="entry name" value="PROPHAGE INTEGRASE INTS-RELATED"/>
    <property type="match status" value="1"/>
</dbReference>
<dbReference type="Gene3D" id="3.30.160.390">
    <property type="entry name" value="Integrase, DNA-binding domain"/>
    <property type="match status" value="1"/>
</dbReference>